<keyword evidence="1" id="KW-0732">Signal</keyword>
<dbReference type="GO" id="GO:0043683">
    <property type="term" value="P:type IV pilus assembly"/>
    <property type="evidence" value="ECO:0007669"/>
    <property type="project" value="InterPro"/>
</dbReference>
<sequence>MVAMLVSLFLSAGLFSMFAMSSSNVATTSQFNQLQENGRVALALIERDISQAGFMAELTGTNLSVGVNTTIQAGNIATSSDCVGGGVNNASLPILNSAANFRKVWGYESGVSTESFSCLSSTLSGTDVLQVKRLIGPAVTTFNTNSYYMATNLNEAIIFAGSQAAPSLDNARFWEYQHHIYFIQTDNGVPVLMRRVLGVGGMKTSASYEQLVEGVENLRVLYGFDFDGDDSADSFMPAANVTSTMWDGSPSQRLVALRVYILVRTLEEDDSYDNDNSYLLGDKTIVATNDGFRRRVLSSTIVLENPILVGN</sequence>
<evidence type="ECO:0000313" key="2">
    <source>
        <dbReference type="EMBL" id="ACJ30406.1"/>
    </source>
</evidence>
<dbReference type="InterPro" id="IPR032092">
    <property type="entry name" value="PilW"/>
</dbReference>
<accession>B8CSB6</accession>
<keyword evidence="3" id="KW-1185">Reference proteome</keyword>
<dbReference type="STRING" id="225849.swp_3722"/>
<dbReference type="HOGENOM" id="CLU_052493_0_0_6"/>
<evidence type="ECO:0000256" key="1">
    <source>
        <dbReference type="SAM" id="SignalP"/>
    </source>
</evidence>
<reference evidence="2 3" key="1">
    <citation type="journal article" date="2008" name="PLoS ONE">
        <title>Environmental adaptation: genomic analysis of the piezotolerant and psychrotolerant deep-sea iron reducing bacterium Shewanella piezotolerans WP3.</title>
        <authorList>
            <person name="Wang F."/>
            <person name="Wang J."/>
            <person name="Jian H."/>
            <person name="Zhang B."/>
            <person name="Li S."/>
            <person name="Wang F."/>
            <person name="Zeng X."/>
            <person name="Gao L."/>
            <person name="Bartlett D.H."/>
            <person name="Yu J."/>
            <person name="Hu S."/>
            <person name="Xiao X."/>
        </authorList>
    </citation>
    <scope>NUCLEOTIDE SEQUENCE [LARGE SCALE GENOMIC DNA]</scope>
    <source>
        <strain evidence="3">WP3 / JCM 13877</strain>
    </source>
</reference>
<gene>
    <name evidence="2" type="ordered locus">swp_3722</name>
</gene>
<proteinExistence type="predicted"/>
<feature type="signal peptide" evidence="1">
    <location>
        <begin position="1"/>
        <end position="25"/>
    </location>
</feature>
<dbReference type="eggNOG" id="COG4966">
    <property type="taxonomic scope" value="Bacteria"/>
</dbReference>
<dbReference type="Proteomes" id="UP000000753">
    <property type="component" value="Chromosome"/>
</dbReference>
<dbReference type="KEGG" id="swp:swp_3722"/>
<dbReference type="Pfam" id="PF16074">
    <property type="entry name" value="PilW"/>
    <property type="match status" value="1"/>
</dbReference>
<protein>
    <submittedName>
        <fullName evidence="2">Type IV pilus assembly protein PilW</fullName>
    </submittedName>
</protein>
<organism evidence="2 3">
    <name type="scientific">Shewanella piezotolerans (strain WP3 / JCM 13877)</name>
    <dbReference type="NCBI Taxonomy" id="225849"/>
    <lineage>
        <taxon>Bacteria</taxon>
        <taxon>Pseudomonadati</taxon>
        <taxon>Pseudomonadota</taxon>
        <taxon>Gammaproteobacteria</taxon>
        <taxon>Alteromonadales</taxon>
        <taxon>Shewanellaceae</taxon>
        <taxon>Shewanella</taxon>
    </lineage>
</organism>
<dbReference type="EMBL" id="CP000472">
    <property type="protein sequence ID" value="ACJ30406.1"/>
    <property type="molecule type" value="Genomic_DNA"/>
</dbReference>
<evidence type="ECO:0000313" key="3">
    <source>
        <dbReference type="Proteomes" id="UP000000753"/>
    </source>
</evidence>
<feature type="chain" id="PRO_5002870220" evidence="1">
    <location>
        <begin position="26"/>
        <end position="311"/>
    </location>
</feature>
<dbReference type="AlphaFoldDB" id="B8CSB6"/>
<name>B8CSB6_SHEPW</name>